<feature type="compositionally biased region" description="Basic residues" evidence="1">
    <location>
        <begin position="7"/>
        <end position="17"/>
    </location>
</feature>
<proteinExistence type="predicted"/>
<dbReference type="InParanoid" id="A0A059C492"/>
<dbReference type="EMBL" id="KK198757">
    <property type="protein sequence ID" value="KCW72760.1"/>
    <property type="molecule type" value="Genomic_DNA"/>
</dbReference>
<gene>
    <name evidence="2" type="ORF">EUGRSUZ_E01211</name>
</gene>
<feature type="region of interest" description="Disordered" evidence="1">
    <location>
        <begin position="1"/>
        <end position="20"/>
    </location>
</feature>
<protein>
    <submittedName>
        <fullName evidence="2">Uncharacterized protein</fullName>
    </submittedName>
</protein>
<evidence type="ECO:0000313" key="2">
    <source>
        <dbReference type="EMBL" id="KCW72760.1"/>
    </source>
</evidence>
<reference evidence="2" key="1">
    <citation type="submission" date="2013-07" db="EMBL/GenBank/DDBJ databases">
        <title>The genome of Eucalyptus grandis.</title>
        <authorList>
            <person name="Schmutz J."/>
            <person name="Hayes R."/>
            <person name="Myburg A."/>
            <person name="Tuskan G."/>
            <person name="Grattapaglia D."/>
            <person name="Rokhsar D.S."/>
        </authorList>
    </citation>
    <scope>NUCLEOTIDE SEQUENCE</scope>
    <source>
        <tissue evidence="2">Leaf extractions</tissue>
    </source>
</reference>
<evidence type="ECO:0000256" key="1">
    <source>
        <dbReference type="SAM" id="MobiDB-lite"/>
    </source>
</evidence>
<dbReference type="AlphaFoldDB" id="A0A059C492"/>
<dbReference type="Gramene" id="KCW72760">
    <property type="protein sequence ID" value="KCW72760"/>
    <property type="gene ID" value="EUGRSUZ_E01211"/>
</dbReference>
<sequence length="83" mass="9770">MEDIERTRRKKKRKKKEPARNDSIIWLTTTEWKEIHLLTGGPKEGISKVRGFSLVFAHGELDQLLFRDGYMMQLNHRAMANIC</sequence>
<organism evidence="2">
    <name type="scientific">Eucalyptus grandis</name>
    <name type="common">Flooded gum</name>
    <dbReference type="NCBI Taxonomy" id="71139"/>
    <lineage>
        <taxon>Eukaryota</taxon>
        <taxon>Viridiplantae</taxon>
        <taxon>Streptophyta</taxon>
        <taxon>Embryophyta</taxon>
        <taxon>Tracheophyta</taxon>
        <taxon>Spermatophyta</taxon>
        <taxon>Magnoliopsida</taxon>
        <taxon>eudicotyledons</taxon>
        <taxon>Gunneridae</taxon>
        <taxon>Pentapetalae</taxon>
        <taxon>rosids</taxon>
        <taxon>malvids</taxon>
        <taxon>Myrtales</taxon>
        <taxon>Myrtaceae</taxon>
        <taxon>Myrtoideae</taxon>
        <taxon>Eucalypteae</taxon>
        <taxon>Eucalyptus</taxon>
    </lineage>
</organism>
<accession>A0A059C492</accession>
<name>A0A059C492_EUCGR</name>